<evidence type="ECO:0000256" key="2">
    <source>
        <dbReference type="ARBA" id="ARBA00022490"/>
    </source>
</evidence>
<dbReference type="HAMAP" id="MF_00801">
    <property type="entry name" value="Endonuclease_5"/>
    <property type="match status" value="1"/>
</dbReference>
<keyword evidence="4 6" id="KW-0255">Endonuclease</keyword>
<reference evidence="8" key="2">
    <citation type="journal article" date="2016" name="Int. J. Syst. Evol. Microbiol.">
        <title>Caldimicrobium thiodismutans sp. nov., a sulfur-disproportionating bacterium isolated from a hot spring.</title>
        <authorList>
            <person name="Kojima H."/>
            <person name="Umezawa K."/>
            <person name="Fukui M."/>
        </authorList>
    </citation>
    <scope>NUCLEOTIDE SEQUENCE [LARGE SCALE GENOMIC DNA]</scope>
    <source>
        <strain evidence="8">TF1</strain>
    </source>
</reference>
<dbReference type="PANTHER" id="PTHR28511:SF1">
    <property type="entry name" value="ENDONUCLEASE V"/>
    <property type="match status" value="1"/>
</dbReference>
<evidence type="ECO:0000256" key="5">
    <source>
        <dbReference type="ARBA" id="ARBA00022801"/>
    </source>
</evidence>
<dbReference type="EC" id="3.1.21.7" evidence="6"/>
<evidence type="ECO:0000313" key="8">
    <source>
        <dbReference type="Proteomes" id="UP000068196"/>
    </source>
</evidence>
<keyword evidence="6" id="KW-0479">Metal-binding</keyword>
<dbReference type="CDD" id="cd06559">
    <property type="entry name" value="Endonuclease_V"/>
    <property type="match status" value="1"/>
</dbReference>
<dbReference type="EMBL" id="AP014945">
    <property type="protein sequence ID" value="BAU23434.1"/>
    <property type="molecule type" value="Genomic_DNA"/>
</dbReference>
<dbReference type="RefSeq" id="WP_068514348.1">
    <property type="nucleotide sequence ID" value="NZ_AP014945.1"/>
</dbReference>
<evidence type="ECO:0000313" key="7">
    <source>
        <dbReference type="EMBL" id="BAU23434.1"/>
    </source>
</evidence>
<dbReference type="PATRIC" id="fig|1653476.3.peg.1102"/>
<reference evidence="7 8" key="1">
    <citation type="journal article" date="2016" name="Int. J. Syst. Evol. Microbiol.">
        <title>Caldimicrobium thiodismutans sp. nov., a sulfur-disproportionating bacterium isolated from a hot spring, and emended description of the genus Caldimicrobium.</title>
        <authorList>
            <person name="Kojima H."/>
            <person name="Umezawa K."/>
            <person name="Fukui M."/>
        </authorList>
    </citation>
    <scope>NUCLEOTIDE SEQUENCE [LARGE SCALE GENOMIC DNA]</scope>
    <source>
        <strain evidence="7 8">TF1</strain>
    </source>
</reference>
<dbReference type="KEGG" id="cthi:THC_1053"/>
<keyword evidence="5 6" id="KW-0378">Hydrolase</keyword>
<keyword evidence="6" id="KW-0227">DNA damage</keyword>
<feature type="binding site" evidence="6">
    <location>
        <position position="46"/>
    </location>
    <ligand>
        <name>Mg(2+)</name>
        <dbReference type="ChEBI" id="CHEBI:18420"/>
    </ligand>
</feature>
<protein>
    <recommendedName>
        <fullName evidence="6">Endonuclease V</fullName>
        <ecNumber evidence="6">3.1.21.7</ecNumber>
    </recommendedName>
    <alternativeName>
        <fullName evidence="6">Deoxyinosine 3'endonuclease</fullName>
    </alternativeName>
    <alternativeName>
        <fullName evidence="6">Deoxyribonuclease V</fullName>
        <shortName evidence="6">DNase V</shortName>
    </alternativeName>
</protein>
<comment type="function">
    <text evidence="6">DNA repair enzyme involved in the repair of deaminated bases. Selectively cleaves double-stranded DNA at the second phosphodiester bond 3' to a deoxyinosine leaving behind the intact lesion on the nicked DNA.</text>
</comment>
<evidence type="ECO:0000256" key="4">
    <source>
        <dbReference type="ARBA" id="ARBA00022759"/>
    </source>
</evidence>
<comment type="similarity">
    <text evidence="6">Belongs to the endonuclease V family.</text>
</comment>
<sequence>MKEEELRQKSFEAMMVEELKEFQIKLSKKVKLFPLEREPGLIAGCDVGYFENGLAKGAIVVMRYPEFKIIETVDSIEKITFPYIPGYLSFREAPLLLKVFQRLKNRPDLILVDGQGIAHPRKAGLAVHLGVELEIPTIGCAKKPLLKFEGELPKERGSKLPVYLTGELSGYVVRTRTGVSPLFVSPGNLITPEEAVEWVLKTAVKFRMPEPLREAHRLSMIRT</sequence>
<name>A0A0U4W2X8_9BACT</name>
<dbReference type="Proteomes" id="UP000068196">
    <property type="component" value="Chromosome"/>
</dbReference>
<dbReference type="GO" id="GO:0000287">
    <property type="term" value="F:magnesium ion binding"/>
    <property type="evidence" value="ECO:0007669"/>
    <property type="project" value="UniProtKB-UniRule"/>
</dbReference>
<keyword evidence="3 6" id="KW-0540">Nuclease</keyword>
<comment type="cofactor">
    <cofactor evidence="6">
        <name>Mg(2+)</name>
        <dbReference type="ChEBI" id="CHEBI:18420"/>
    </cofactor>
</comment>
<evidence type="ECO:0000256" key="1">
    <source>
        <dbReference type="ARBA" id="ARBA00004496"/>
    </source>
</evidence>
<gene>
    <name evidence="6" type="primary">nfi</name>
    <name evidence="7" type="ORF">THC_1053</name>
</gene>
<keyword evidence="6" id="KW-0460">Magnesium</keyword>
<organism evidence="7 8">
    <name type="scientific">Caldimicrobium thiodismutans</name>
    <dbReference type="NCBI Taxonomy" id="1653476"/>
    <lineage>
        <taxon>Bacteria</taxon>
        <taxon>Pseudomonadati</taxon>
        <taxon>Thermodesulfobacteriota</taxon>
        <taxon>Thermodesulfobacteria</taxon>
        <taxon>Thermodesulfobacteriales</taxon>
        <taxon>Thermodesulfobacteriaceae</taxon>
        <taxon>Caldimicrobium</taxon>
    </lineage>
</organism>
<accession>A0A0U4W2X8</accession>
<dbReference type="GO" id="GO:0006281">
    <property type="term" value="P:DNA repair"/>
    <property type="evidence" value="ECO:0007669"/>
    <property type="project" value="UniProtKB-UniRule"/>
</dbReference>
<comment type="subcellular location">
    <subcellularLocation>
        <location evidence="1 6">Cytoplasm</location>
    </subcellularLocation>
</comment>
<comment type="catalytic activity">
    <reaction evidence="6">
        <text>Endonucleolytic cleavage at apurinic or apyrimidinic sites to products with a 5'-phosphate.</text>
        <dbReference type="EC" id="3.1.21.7"/>
    </reaction>
</comment>
<keyword evidence="8" id="KW-1185">Reference proteome</keyword>
<dbReference type="OrthoDB" id="9790916at2"/>
<feature type="binding site" evidence="6">
    <location>
        <position position="113"/>
    </location>
    <ligand>
        <name>Mg(2+)</name>
        <dbReference type="ChEBI" id="CHEBI:18420"/>
    </ligand>
</feature>
<keyword evidence="6" id="KW-0234">DNA repair</keyword>
<dbReference type="Gene3D" id="3.30.2170.10">
    <property type="entry name" value="archaeoglobus fulgidus dsm 4304 superfamily"/>
    <property type="match status" value="1"/>
</dbReference>
<proteinExistence type="inferred from homology"/>
<dbReference type="GO" id="GO:0005737">
    <property type="term" value="C:cytoplasm"/>
    <property type="evidence" value="ECO:0007669"/>
    <property type="project" value="UniProtKB-SubCell"/>
</dbReference>
<dbReference type="InterPro" id="IPR007581">
    <property type="entry name" value="Endonuclease-V"/>
</dbReference>
<dbReference type="PANTHER" id="PTHR28511">
    <property type="entry name" value="ENDONUCLEASE V"/>
    <property type="match status" value="1"/>
</dbReference>
<dbReference type="GO" id="GO:0003727">
    <property type="term" value="F:single-stranded RNA binding"/>
    <property type="evidence" value="ECO:0007669"/>
    <property type="project" value="TreeGrafter"/>
</dbReference>
<dbReference type="GO" id="GO:0043737">
    <property type="term" value="F:deoxyribonuclease V activity"/>
    <property type="evidence" value="ECO:0007669"/>
    <property type="project" value="UniProtKB-UniRule"/>
</dbReference>
<evidence type="ECO:0000256" key="6">
    <source>
        <dbReference type="HAMAP-Rule" id="MF_00801"/>
    </source>
</evidence>
<evidence type="ECO:0000256" key="3">
    <source>
        <dbReference type="ARBA" id="ARBA00022722"/>
    </source>
</evidence>
<dbReference type="GO" id="GO:0016891">
    <property type="term" value="F:RNA endonuclease activity producing 5'-phosphomonoesters, hydrolytic mechanism"/>
    <property type="evidence" value="ECO:0007669"/>
    <property type="project" value="TreeGrafter"/>
</dbReference>
<dbReference type="AlphaFoldDB" id="A0A0U4W2X8"/>
<feature type="site" description="Interaction with target DNA" evidence="6">
    <location>
        <position position="83"/>
    </location>
</feature>
<keyword evidence="2 6" id="KW-0963">Cytoplasm</keyword>
<dbReference type="Pfam" id="PF04493">
    <property type="entry name" value="Endonuclease_5"/>
    <property type="match status" value="1"/>
</dbReference>